<sequence length="81" mass="9105">MREISIFRIIKTNGAAPGFLYPGPHIISVRLCIISQIGIGLSVKQQNQMVVRMFPGNPFPGPDIAEWHRLTRSARTLVFFP</sequence>
<proteinExistence type="predicted"/>
<evidence type="ECO:0000313" key="1">
    <source>
        <dbReference type="EMBL" id="ABX68672.1"/>
    </source>
</evidence>
<organism evidence="1 2">
    <name type="scientific">Salmonella paratyphi B (strain ATCC BAA-1250 / SPB7)</name>
    <dbReference type="NCBI Taxonomy" id="1016998"/>
    <lineage>
        <taxon>Bacteria</taxon>
        <taxon>Pseudomonadati</taxon>
        <taxon>Pseudomonadota</taxon>
        <taxon>Gammaproteobacteria</taxon>
        <taxon>Enterobacterales</taxon>
        <taxon>Enterobacteriaceae</taxon>
        <taxon>Salmonella</taxon>
    </lineage>
</organism>
<gene>
    <name evidence="1" type="ordered locus">SPAB_03313</name>
</gene>
<protein>
    <submittedName>
        <fullName evidence="1">Uncharacterized protein</fullName>
    </submittedName>
</protein>
<dbReference type="AlphaFoldDB" id="A0A6C6Z4H1"/>
<dbReference type="EMBL" id="CP000886">
    <property type="protein sequence ID" value="ABX68672.1"/>
    <property type="molecule type" value="Genomic_DNA"/>
</dbReference>
<accession>A0A6C6Z4H1</accession>
<dbReference type="KEGG" id="spq:SPAB_03313"/>
<evidence type="ECO:0000313" key="2">
    <source>
        <dbReference type="Proteomes" id="UP000008556"/>
    </source>
</evidence>
<dbReference type="Proteomes" id="UP000008556">
    <property type="component" value="Chromosome"/>
</dbReference>
<reference evidence="1 2" key="1">
    <citation type="submission" date="2007-11" db="EMBL/GenBank/DDBJ databases">
        <authorList>
            <consortium name="The Salmonella enterica serovar Paratyphi B Genome Sequencing Project"/>
            <person name="McClelland M."/>
            <person name="Sanderson E.K."/>
            <person name="Porwollik S."/>
            <person name="Spieth J."/>
            <person name="Clifton W.S."/>
            <person name="Fulton R."/>
            <person name="Cordes M."/>
            <person name="Wollam A."/>
            <person name="Shah N."/>
            <person name="Pepin K."/>
            <person name="Bhonagiri V."/>
            <person name="Nash W."/>
            <person name="Johnson M."/>
            <person name="Thiruvilangam P."/>
            <person name="Wilson R."/>
        </authorList>
    </citation>
    <scope>NUCLEOTIDE SEQUENCE [LARGE SCALE GENOMIC DNA]</scope>
    <source>
        <strain evidence="2">ATCC BAA-1250 / SPB7</strain>
    </source>
</reference>
<name>A0A6C6Z4H1_SALPB</name>